<dbReference type="HOGENOM" id="CLU_1288311_0_0_11"/>
<name>V6JDT4_STRRC</name>
<reference evidence="2 3" key="1">
    <citation type="journal article" date="2014" name="Genome Announc.">
        <title>Draft Genome Sequence of Streptomyces roseochromogenes subsp. oscitans DS 12.976, Producer of the Aminocoumarin Antibiotic Clorobiocin.</title>
        <authorList>
            <person name="Ruckert C."/>
            <person name="Kalinowski J."/>
            <person name="Heide L."/>
            <person name="Apel A.K."/>
        </authorList>
    </citation>
    <scope>NUCLEOTIDE SEQUENCE [LARGE SCALE GENOMIC DNA]</scope>
    <source>
        <strain evidence="2 3">DS 12.976</strain>
        <plasmid evidence="2">pSros1</plasmid>
    </source>
</reference>
<organism evidence="2 3">
    <name type="scientific">Streptomyces roseochromogenus subsp. oscitans DS 12.976</name>
    <dbReference type="NCBI Taxonomy" id="1352936"/>
    <lineage>
        <taxon>Bacteria</taxon>
        <taxon>Bacillati</taxon>
        <taxon>Actinomycetota</taxon>
        <taxon>Actinomycetes</taxon>
        <taxon>Kitasatosporales</taxon>
        <taxon>Streptomycetaceae</taxon>
        <taxon>Streptomyces</taxon>
    </lineage>
</organism>
<keyword evidence="3" id="KW-1185">Reference proteome</keyword>
<dbReference type="EMBL" id="AWQX01000398">
    <property type="protein sequence ID" value="EST18062.1"/>
    <property type="molecule type" value="Genomic_DNA"/>
</dbReference>
<feature type="region of interest" description="Disordered" evidence="1">
    <location>
        <begin position="188"/>
        <end position="214"/>
    </location>
</feature>
<proteinExistence type="predicted"/>
<dbReference type="AlphaFoldDB" id="V6JDT4"/>
<sequence>MRGYRSVMDMSRDEWAAQAEQYARTQSHAQDRVSRDPADWLSPAELAEARALAAQLVKETRRALNAAARGHDKRTLPRWVRNGRLNVSDAVRELREAEQDTDMGGQAHAWFQLRRYAEEHAGDATVAARARLEELTDRMRTARDTAAQAALEDAIAREVARRNSDEGWEQELRRRERVRRGPTRTVITVHDDGTTTGGAPHPFRMPEYPVRPGR</sequence>
<comment type="caution">
    <text evidence="2">The sequence shown here is derived from an EMBL/GenBank/DDBJ whole genome shotgun (WGS) entry which is preliminary data.</text>
</comment>
<evidence type="ECO:0000256" key="1">
    <source>
        <dbReference type="SAM" id="MobiDB-lite"/>
    </source>
</evidence>
<keyword evidence="2" id="KW-0614">Plasmid</keyword>
<dbReference type="OrthoDB" id="9928274at2"/>
<dbReference type="RefSeq" id="WP_023553993.1">
    <property type="nucleotide sequence ID" value="NZ_CM002286.1"/>
</dbReference>
<accession>V6JDT4</accession>
<protein>
    <submittedName>
        <fullName evidence="2">Uncharacterized protein</fullName>
    </submittedName>
</protein>
<evidence type="ECO:0000313" key="2">
    <source>
        <dbReference type="EMBL" id="EST18062.1"/>
    </source>
</evidence>
<dbReference type="Proteomes" id="UP000017984">
    <property type="component" value="Plasmid pSros1"/>
</dbReference>
<dbReference type="PATRIC" id="fig|1352936.5.peg.9505"/>
<gene>
    <name evidence="2" type="ORF">M878_45705</name>
</gene>
<evidence type="ECO:0000313" key="3">
    <source>
        <dbReference type="Proteomes" id="UP000017984"/>
    </source>
</evidence>
<geneLocation type="plasmid" evidence="2 3">
    <name>pSros1</name>
</geneLocation>